<dbReference type="Gene3D" id="3.30.460.10">
    <property type="entry name" value="Beta Polymerase, domain 2"/>
    <property type="match status" value="1"/>
</dbReference>
<feature type="region of interest" description="Disordered" evidence="10">
    <location>
        <begin position="346"/>
        <end position="451"/>
    </location>
</feature>
<evidence type="ECO:0000256" key="9">
    <source>
        <dbReference type="ARBA" id="ARBA00022842"/>
    </source>
</evidence>
<dbReference type="SUPFAM" id="SSF81301">
    <property type="entry name" value="Nucleotidyltransferase"/>
    <property type="match status" value="1"/>
</dbReference>
<dbReference type="Proteomes" id="UP000799772">
    <property type="component" value="Unassembled WGS sequence"/>
</dbReference>
<feature type="compositionally biased region" description="Basic and acidic residues" evidence="10">
    <location>
        <begin position="370"/>
        <end position="381"/>
    </location>
</feature>
<dbReference type="GO" id="GO:1990817">
    <property type="term" value="F:poly(A) RNA polymerase activity"/>
    <property type="evidence" value="ECO:0007669"/>
    <property type="project" value="UniProtKB-EC"/>
</dbReference>
<dbReference type="Pfam" id="PF03828">
    <property type="entry name" value="PAP_assoc"/>
    <property type="match status" value="1"/>
</dbReference>
<keyword evidence="14" id="KW-1185">Reference proteome</keyword>
<evidence type="ECO:0000256" key="5">
    <source>
        <dbReference type="ARBA" id="ARBA00012388"/>
    </source>
</evidence>
<dbReference type="InterPro" id="IPR002058">
    <property type="entry name" value="PAP_assoc"/>
</dbReference>
<evidence type="ECO:0000256" key="8">
    <source>
        <dbReference type="ARBA" id="ARBA00022723"/>
    </source>
</evidence>
<evidence type="ECO:0000313" key="13">
    <source>
        <dbReference type="EMBL" id="KAF2097180.1"/>
    </source>
</evidence>
<feature type="domain" description="Poly(A) RNA polymerase mitochondrial-like central palm" evidence="12">
    <location>
        <begin position="218"/>
        <end position="329"/>
    </location>
</feature>
<organism evidence="13 14">
    <name type="scientific">Rhizodiscina lignyota</name>
    <dbReference type="NCBI Taxonomy" id="1504668"/>
    <lineage>
        <taxon>Eukaryota</taxon>
        <taxon>Fungi</taxon>
        <taxon>Dikarya</taxon>
        <taxon>Ascomycota</taxon>
        <taxon>Pezizomycotina</taxon>
        <taxon>Dothideomycetes</taxon>
        <taxon>Pleosporomycetidae</taxon>
        <taxon>Aulographales</taxon>
        <taxon>Rhizodiscinaceae</taxon>
        <taxon>Rhizodiscina</taxon>
    </lineage>
</organism>
<name>A0A9P4M4U3_9PEZI</name>
<dbReference type="InterPro" id="IPR043519">
    <property type="entry name" value="NT_sf"/>
</dbReference>
<dbReference type="Pfam" id="PF22600">
    <property type="entry name" value="MTPAP-like_central"/>
    <property type="match status" value="1"/>
</dbReference>
<proteinExistence type="inferred from homology"/>
<evidence type="ECO:0000259" key="11">
    <source>
        <dbReference type="Pfam" id="PF03828"/>
    </source>
</evidence>
<feature type="compositionally biased region" description="Low complexity" evidence="10">
    <location>
        <begin position="423"/>
        <end position="441"/>
    </location>
</feature>
<feature type="compositionally biased region" description="Polar residues" evidence="10">
    <location>
        <begin position="133"/>
        <end position="158"/>
    </location>
</feature>
<gene>
    <name evidence="13" type="ORF">NA57DRAFT_57779</name>
</gene>
<keyword evidence="8" id="KW-0479">Metal-binding</keyword>
<comment type="cofactor">
    <cofactor evidence="1">
        <name>Mn(2+)</name>
        <dbReference type="ChEBI" id="CHEBI:29035"/>
    </cofactor>
</comment>
<evidence type="ECO:0000256" key="6">
    <source>
        <dbReference type="ARBA" id="ARBA00022490"/>
    </source>
</evidence>
<dbReference type="AlphaFoldDB" id="A0A9P4M4U3"/>
<reference evidence="13" key="1">
    <citation type="journal article" date="2020" name="Stud. Mycol.">
        <title>101 Dothideomycetes genomes: a test case for predicting lifestyles and emergence of pathogens.</title>
        <authorList>
            <person name="Haridas S."/>
            <person name="Albert R."/>
            <person name="Binder M."/>
            <person name="Bloem J."/>
            <person name="Labutti K."/>
            <person name="Salamov A."/>
            <person name="Andreopoulos B."/>
            <person name="Baker S."/>
            <person name="Barry K."/>
            <person name="Bills G."/>
            <person name="Bluhm B."/>
            <person name="Cannon C."/>
            <person name="Castanera R."/>
            <person name="Culley D."/>
            <person name="Daum C."/>
            <person name="Ezra D."/>
            <person name="Gonzalez J."/>
            <person name="Henrissat B."/>
            <person name="Kuo A."/>
            <person name="Liang C."/>
            <person name="Lipzen A."/>
            <person name="Lutzoni F."/>
            <person name="Magnuson J."/>
            <person name="Mondo S."/>
            <person name="Nolan M."/>
            <person name="Ohm R."/>
            <person name="Pangilinan J."/>
            <person name="Park H.-J."/>
            <person name="Ramirez L."/>
            <person name="Alfaro M."/>
            <person name="Sun H."/>
            <person name="Tritt A."/>
            <person name="Yoshinaga Y."/>
            <person name="Zwiers L.-H."/>
            <person name="Turgeon B."/>
            <person name="Goodwin S."/>
            <person name="Spatafora J."/>
            <person name="Crous P."/>
            <person name="Grigoriev I."/>
        </authorList>
    </citation>
    <scope>NUCLEOTIDE SEQUENCE</scope>
    <source>
        <strain evidence="13">CBS 133067</strain>
    </source>
</reference>
<dbReference type="GO" id="GO:0010605">
    <property type="term" value="P:negative regulation of macromolecule metabolic process"/>
    <property type="evidence" value="ECO:0007669"/>
    <property type="project" value="UniProtKB-ARBA"/>
</dbReference>
<evidence type="ECO:0000313" key="14">
    <source>
        <dbReference type="Proteomes" id="UP000799772"/>
    </source>
</evidence>
<dbReference type="GO" id="GO:0046872">
    <property type="term" value="F:metal ion binding"/>
    <property type="evidence" value="ECO:0007669"/>
    <property type="project" value="UniProtKB-KW"/>
</dbReference>
<feature type="compositionally biased region" description="Polar residues" evidence="10">
    <location>
        <begin position="66"/>
        <end position="94"/>
    </location>
</feature>
<comment type="similarity">
    <text evidence="4">Belongs to the DNA polymerase type-B-like family.</text>
</comment>
<dbReference type="GO" id="GO:0050265">
    <property type="term" value="F:RNA uridylyltransferase activity"/>
    <property type="evidence" value="ECO:0007669"/>
    <property type="project" value="TreeGrafter"/>
</dbReference>
<keyword evidence="7" id="KW-0808">Transferase</keyword>
<feature type="domain" description="PAP-associated" evidence="11">
    <location>
        <begin position="594"/>
        <end position="670"/>
    </location>
</feature>
<dbReference type="GO" id="GO:0005737">
    <property type="term" value="C:cytoplasm"/>
    <property type="evidence" value="ECO:0007669"/>
    <property type="project" value="UniProtKB-SubCell"/>
</dbReference>
<evidence type="ECO:0000256" key="7">
    <source>
        <dbReference type="ARBA" id="ARBA00022679"/>
    </source>
</evidence>
<evidence type="ECO:0000256" key="3">
    <source>
        <dbReference type="ARBA" id="ARBA00004496"/>
    </source>
</evidence>
<dbReference type="Gene3D" id="1.10.1410.10">
    <property type="match status" value="1"/>
</dbReference>
<comment type="subcellular location">
    <subcellularLocation>
        <location evidence="3">Cytoplasm</location>
    </subcellularLocation>
</comment>
<comment type="cofactor">
    <cofactor evidence="2">
        <name>Mg(2+)</name>
        <dbReference type="ChEBI" id="CHEBI:18420"/>
    </cofactor>
</comment>
<accession>A0A9P4M4U3</accession>
<evidence type="ECO:0000256" key="1">
    <source>
        <dbReference type="ARBA" id="ARBA00001936"/>
    </source>
</evidence>
<dbReference type="PANTHER" id="PTHR12271:SF40">
    <property type="entry name" value="POLY(A) RNA POLYMERASE GLD2"/>
    <property type="match status" value="1"/>
</dbReference>
<dbReference type="GO" id="GO:0031123">
    <property type="term" value="P:RNA 3'-end processing"/>
    <property type="evidence" value="ECO:0007669"/>
    <property type="project" value="TreeGrafter"/>
</dbReference>
<evidence type="ECO:0000259" key="12">
    <source>
        <dbReference type="Pfam" id="PF22600"/>
    </source>
</evidence>
<dbReference type="PANTHER" id="PTHR12271">
    <property type="entry name" value="POLY A POLYMERASE CID PAP -RELATED"/>
    <property type="match status" value="1"/>
</dbReference>
<keyword evidence="9" id="KW-0460">Magnesium</keyword>
<keyword evidence="6" id="KW-0963">Cytoplasm</keyword>
<dbReference type="SUPFAM" id="SSF81631">
    <property type="entry name" value="PAP/OAS1 substrate-binding domain"/>
    <property type="match status" value="1"/>
</dbReference>
<dbReference type="EMBL" id="ML978128">
    <property type="protein sequence ID" value="KAF2097180.1"/>
    <property type="molecule type" value="Genomic_DNA"/>
</dbReference>
<feature type="region of interest" description="Disordered" evidence="10">
    <location>
        <begin position="1"/>
        <end position="193"/>
    </location>
</feature>
<sequence length="731" mass="81905">MATGGPGGGDEEDVEQQLRNLILSNLRARASNPEPARDQRITRGGPAPRGPNYRRPQEEAAGSPGYPSNFQGQNRSHLSSNYSQQPSLNPQTDYSGRVGHLQPPNAPTSSPLNQAHDGFSPAGVEFGEDNARRSSLPNTNARAANDPNSFAYGQSSPIDGQRISHRPALSLNTPNAESPRPPPRSRKLYQPHQNPPSAVAFIAQCKYLDKVAELEIPNIQMSFDEFTQKDNFRAMLEHGFQQAVTNYGHPGFQILSLQGFGSFTTGFATKDSDIDLAIVLDTDVKLPMERRIQLEHDLPRLLEKTLLDADFGARLLTRTRVPIIKVCQLPTKELLAALREERGKWDALPEDEQYPSAARKGEEDEGAQDVNHDDTEWKWEGNKAPPSEFIKSGNAKLDASSQPHKATKSPNLEVEPREQRQVSSSTDSKPKSPSKSPSKAKPFLRERPAGRLDFPKTGVGIQADINFTNPLALFNTQLLRCYSMCDPRVQPMVLFVKAWSKQRKINSSYNGTLSSYGYVLMVLHFLIHVANPPVLPNLQLMQASNPEGPWNSELQWRRPEDTRIVEGWEVRFWHDEKHINHLAQQGRLGQNKEPLGVLLRNFFHYYATQGPSVISRGFSWAQNVISIRMPTGLLSKQEKGWTGLKTTITHGREIKHRYLFAVEDPFELDHNVARTVTHTGIVAIRDEFRRAWRILVAVGNAAFPLEEGFFDPMIETVPDESNDQRANTPKE</sequence>
<comment type="caution">
    <text evidence="13">The sequence shown here is derived from an EMBL/GenBank/DDBJ whole genome shotgun (WGS) entry which is preliminary data.</text>
</comment>
<protein>
    <recommendedName>
        <fullName evidence="5">polynucleotide adenylyltransferase</fullName>
        <ecNumber evidence="5">2.7.7.19</ecNumber>
    </recommendedName>
</protein>
<evidence type="ECO:0000256" key="4">
    <source>
        <dbReference type="ARBA" id="ARBA00008593"/>
    </source>
</evidence>
<evidence type="ECO:0000256" key="10">
    <source>
        <dbReference type="SAM" id="MobiDB-lite"/>
    </source>
</evidence>
<dbReference type="EC" id="2.7.7.19" evidence="5"/>
<feature type="compositionally biased region" description="Polar residues" evidence="10">
    <location>
        <begin position="399"/>
        <end position="410"/>
    </location>
</feature>
<dbReference type="InterPro" id="IPR054708">
    <property type="entry name" value="MTPAP-like_central"/>
</dbReference>
<evidence type="ECO:0000256" key="2">
    <source>
        <dbReference type="ARBA" id="ARBA00001946"/>
    </source>
</evidence>
<dbReference type="OrthoDB" id="407432at2759"/>